<keyword evidence="4" id="KW-1185">Reference proteome</keyword>
<keyword evidence="2" id="KW-1133">Transmembrane helix</keyword>
<evidence type="ECO:0000256" key="2">
    <source>
        <dbReference type="SAM" id="Phobius"/>
    </source>
</evidence>
<name>A0A7J0ENP2_9ERIC</name>
<keyword evidence="2" id="KW-0812">Transmembrane</keyword>
<feature type="transmembrane region" description="Helical" evidence="2">
    <location>
        <begin position="206"/>
        <end position="227"/>
    </location>
</feature>
<feature type="compositionally biased region" description="Low complexity" evidence="1">
    <location>
        <begin position="8"/>
        <end position="20"/>
    </location>
</feature>
<sequence length="233" mass="26394">MSMDILTSNQSSSVDSQSIQPDGQKVAKEEGDRIQLDEESTTIDEEVVDVNEDVEEVGDKEATQDEIVELDVEIYKKANMKEEIKANRDGIVENQVAKSSTHGEEKETEDRIESPQYATSTVCKLDGYAIIVDDSTNFKMELGQKNLQNQHETYFVDFVERYLVISCIPLRQWHSPILLSSIIFLIQDTCANRSLQRRRAMLRKSGCRLVLMVGGMLCLSVFLQGMASRVSFR</sequence>
<protein>
    <submittedName>
        <fullName evidence="3">Uncharacterized protein</fullName>
    </submittedName>
</protein>
<evidence type="ECO:0000313" key="4">
    <source>
        <dbReference type="Proteomes" id="UP000585474"/>
    </source>
</evidence>
<feature type="compositionally biased region" description="Acidic residues" evidence="1">
    <location>
        <begin position="37"/>
        <end position="56"/>
    </location>
</feature>
<evidence type="ECO:0000313" key="3">
    <source>
        <dbReference type="EMBL" id="GFY88113.1"/>
    </source>
</evidence>
<proteinExistence type="predicted"/>
<dbReference type="AlphaFoldDB" id="A0A7J0ENP2"/>
<feature type="compositionally biased region" description="Basic and acidic residues" evidence="1">
    <location>
        <begin position="25"/>
        <end position="36"/>
    </location>
</feature>
<organism evidence="3 4">
    <name type="scientific">Actinidia rufa</name>
    <dbReference type="NCBI Taxonomy" id="165716"/>
    <lineage>
        <taxon>Eukaryota</taxon>
        <taxon>Viridiplantae</taxon>
        <taxon>Streptophyta</taxon>
        <taxon>Embryophyta</taxon>
        <taxon>Tracheophyta</taxon>
        <taxon>Spermatophyta</taxon>
        <taxon>Magnoliopsida</taxon>
        <taxon>eudicotyledons</taxon>
        <taxon>Gunneridae</taxon>
        <taxon>Pentapetalae</taxon>
        <taxon>asterids</taxon>
        <taxon>Ericales</taxon>
        <taxon>Actinidiaceae</taxon>
        <taxon>Actinidia</taxon>
    </lineage>
</organism>
<keyword evidence="2" id="KW-0472">Membrane</keyword>
<dbReference type="EMBL" id="BJWL01000006">
    <property type="protein sequence ID" value="GFY88113.1"/>
    <property type="molecule type" value="Genomic_DNA"/>
</dbReference>
<dbReference type="Proteomes" id="UP000585474">
    <property type="component" value="Unassembled WGS sequence"/>
</dbReference>
<comment type="caution">
    <text evidence="3">The sequence shown here is derived from an EMBL/GenBank/DDBJ whole genome shotgun (WGS) entry which is preliminary data.</text>
</comment>
<reference evidence="3 4" key="1">
    <citation type="submission" date="2019-07" db="EMBL/GenBank/DDBJ databases">
        <title>De Novo Assembly of kiwifruit Actinidia rufa.</title>
        <authorList>
            <person name="Sugita-Konishi S."/>
            <person name="Sato K."/>
            <person name="Mori E."/>
            <person name="Abe Y."/>
            <person name="Kisaki G."/>
            <person name="Hamano K."/>
            <person name="Suezawa K."/>
            <person name="Otani M."/>
            <person name="Fukuda T."/>
            <person name="Manabe T."/>
            <person name="Gomi K."/>
            <person name="Tabuchi M."/>
            <person name="Akimitsu K."/>
            <person name="Kataoka I."/>
        </authorList>
    </citation>
    <scope>NUCLEOTIDE SEQUENCE [LARGE SCALE GENOMIC DNA]</scope>
    <source>
        <strain evidence="4">cv. Fuchu</strain>
    </source>
</reference>
<gene>
    <name evidence="3" type="ORF">Acr_06g0000530</name>
</gene>
<evidence type="ECO:0000256" key="1">
    <source>
        <dbReference type="SAM" id="MobiDB-lite"/>
    </source>
</evidence>
<accession>A0A7J0ENP2</accession>
<feature type="region of interest" description="Disordered" evidence="1">
    <location>
        <begin position="1"/>
        <end position="62"/>
    </location>
</feature>